<keyword evidence="7" id="KW-1185">Reference proteome</keyword>
<sequence>MSKTALTLIPMQTIDNEKPAGDRLRIGECLVVLSSREVHPPDARKVQRLTPKSIGVLLALARRAGQVVTRDELFAEVWPDTMPTNDVLTQAITQLRKAFASAAVDGDGVAYIETISKTGYRLLVPVTWEDAATDAAGVDAEASDDAPQPAVVEPVAAVQDEAAARPAPARLPQRRVVRRYVLSGVGVLLLASTLVMAWLLWKQPESPAPQETVSGTRVLGSPERPYRLITSTSAFETHPDLSPDGALVVFAKESDGLSSLWVQSTGTATPVQLVMPPEGGSDRFPAWSPDGREIAFARFLADGGCEVLVMPATGGTARRVTRCDGTEMLSFDWAPDGRSLIFGSMTGSQASRGIRTLELASGRWTSFSYAMSGDDFDYAPRYSPDGKRIGFVRNPQVGDLWVMDADGSNAERLTEEAAEIRGWAWLTSSEMVFGRRVDSESRLFGLDLGTRLLRDLGIGDAQSPSVSRQGGNLAFMRDQPQYGLFRFPLGVAGGEPQRLFASSGRDGQPMVSPDGRQLAFTSDRSGAFALWWARLEAPDSLEMIDGFRPEARQPMDWSADARHLLVTGRDAEGLPGIYEVIPEEGQWSKLPVPVNEPLQAVYGRQPGTVLVVERAVNDRMVLALFDRTQTPWKRLAALEGVSQVRVDKTGGQVLFTRLGSPGLWQVDSSLALSSARPVNREVPTRWRYRTWAVADNGTVQYLNIGPRCATRLDAINPGANGLSQCLDAVRYSSGNGLSLAPDGSAAFIALAVADGADIGVMPVPRRPPRRLMGVAKWLPWLGKHPS</sequence>
<dbReference type="Pfam" id="PF00486">
    <property type="entry name" value="Trans_reg_C"/>
    <property type="match status" value="1"/>
</dbReference>
<feature type="domain" description="OmpR/PhoB-type" evidence="5">
    <location>
        <begin position="21"/>
        <end position="124"/>
    </location>
</feature>
<dbReference type="Gene3D" id="2.120.10.30">
    <property type="entry name" value="TolB, C-terminal domain"/>
    <property type="match status" value="2"/>
</dbReference>
<keyword evidence="4" id="KW-0812">Transmembrane</keyword>
<dbReference type="PROSITE" id="PS51755">
    <property type="entry name" value="OMPR_PHOB"/>
    <property type="match status" value="1"/>
</dbReference>
<gene>
    <name evidence="6" type="ORF">VA603_13275</name>
</gene>
<evidence type="ECO:0000256" key="1">
    <source>
        <dbReference type="ARBA" id="ARBA00009820"/>
    </source>
</evidence>
<dbReference type="EMBL" id="JAYFUH010000249">
    <property type="protein sequence ID" value="MEA5668514.1"/>
    <property type="molecule type" value="Genomic_DNA"/>
</dbReference>
<dbReference type="InterPro" id="IPR016032">
    <property type="entry name" value="Sig_transdc_resp-reg_C-effctor"/>
</dbReference>
<dbReference type="Proteomes" id="UP001301653">
    <property type="component" value="Unassembled WGS sequence"/>
</dbReference>
<keyword evidence="4" id="KW-1133">Transmembrane helix</keyword>
<dbReference type="SMART" id="SM00862">
    <property type="entry name" value="Trans_reg_C"/>
    <property type="match status" value="1"/>
</dbReference>
<organism evidence="6 7">
    <name type="scientific">Stenotrophomonas capsici</name>
    <dbReference type="NCBI Taxonomy" id="3110230"/>
    <lineage>
        <taxon>Bacteria</taxon>
        <taxon>Pseudomonadati</taxon>
        <taxon>Pseudomonadota</taxon>
        <taxon>Gammaproteobacteria</taxon>
        <taxon>Lysobacterales</taxon>
        <taxon>Lysobacteraceae</taxon>
        <taxon>Stenotrophomonas</taxon>
    </lineage>
</organism>
<reference evidence="6 7" key="1">
    <citation type="submission" date="2023-12" db="EMBL/GenBank/DDBJ databases">
        <title>Stenotrophomonas guangdongensis sp. nov., isolated from wilted pepper plants (Capsicum annuum).</title>
        <authorList>
            <person name="Qiu M."/>
            <person name="Li Y."/>
            <person name="Liu Q."/>
            <person name="Zhang X."/>
            <person name="Huang Y."/>
            <person name="Guo R."/>
            <person name="Hu M."/>
            <person name="Zhou J."/>
            <person name="Zhou X."/>
        </authorList>
    </citation>
    <scope>NUCLEOTIDE SEQUENCE [LARGE SCALE GENOMIC DNA]</scope>
    <source>
        <strain evidence="6 7">MH1</strain>
    </source>
</reference>
<name>A0ABU5V582_9GAMM</name>
<comment type="caution">
    <text evidence="6">The sequence shown here is derived from an EMBL/GenBank/DDBJ whole genome shotgun (WGS) entry which is preliminary data.</text>
</comment>
<dbReference type="PANTHER" id="PTHR36842:SF1">
    <property type="entry name" value="PROTEIN TOLB"/>
    <property type="match status" value="1"/>
</dbReference>
<dbReference type="Gene3D" id="2.120.10.60">
    <property type="entry name" value="Tricorn protease N-terminal domain"/>
    <property type="match status" value="1"/>
</dbReference>
<dbReference type="Gene3D" id="1.10.10.10">
    <property type="entry name" value="Winged helix-like DNA-binding domain superfamily/Winged helix DNA-binding domain"/>
    <property type="match status" value="1"/>
</dbReference>
<evidence type="ECO:0000256" key="3">
    <source>
        <dbReference type="PROSITE-ProRule" id="PRU01091"/>
    </source>
</evidence>
<dbReference type="InterPro" id="IPR011659">
    <property type="entry name" value="WD40"/>
</dbReference>
<accession>A0ABU5V582</accession>
<proteinExistence type="inferred from homology"/>
<dbReference type="SUPFAM" id="SSF46894">
    <property type="entry name" value="C-terminal effector domain of the bipartite response regulators"/>
    <property type="match status" value="1"/>
</dbReference>
<keyword evidence="4" id="KW-0472">Membrane</keyword>
<protein>
    <submittedName>
        <fullName evidence="6">Winged helix-turn-helix domain-containing protein</fullName>
    </submittedName>
</protein>
<dbReference type="Pfam" id="PF07676">
    <property type="entry name" value="PD40"/>
    <property type="match status" value="4"/>
</dbReference>
<dbReference type="InterPro" id="IPR001867">
    <property type="entry name" value="OmpR/PhoB-type_DNA-bd"/>
</dbReference>
<dbReference type="InterPro" id="IPR011042">
    <property type="entry name" value="6-blade_b-propeller_TolB-like"/>
</dbReference>
<dbReference type="InterPro" id="IPR036388">
    <property type="entry name" value="WH-like_DNA-bd_sf"/>
</dbReference>
<feature type="transmembrane region" description="Helical" evidence="4">
    <location>
        <begin position="180"/>
        <end position="201"/>
    </location>
</feature>
<feature type="DNA-binding region" description="OmpR/PhoB-type" evidence="3">
    <location>
        <begin position="21"/>
        <end position="124"/>
    </location>
</feature>
<evidence type="ECO:0000313" key="7">
    <source>
        <dbReference type="Proteomes" id="UP001301653"/>
    </source>
</evidence>
<evidence type="ECO:0000313" key="6">
    <source>
        <dbReference type="EMBL" id="MEA5668514.1"/>
    </source>
</evidence>
<dbReference type="PANTHER" id="PTHR36842">
    <property type="entry name" value="PROTEIN TOLB HOMOLOG"/>
    <property type="match status" value="1"/>
</dbReference>
<comment type="similarity">
    <text evidence="1">Belongs to the TolB family.</text>
</comment>
<evidence type="ECO:0000256" key="2">
    <source>
        <dbReference type="ARBA" id="ARBA00023125"/>
    </source>
</evidence>
<keyword evidence="2 3" id="KW-0238">DNA-binding</keyword>
<evidence type="ECO:0000259" key="5">
    <source>
        <dbReference type="PROSITE" id="PS51755"/>
    </source>
</evidence>
<dbReference type="CDD" id="cd00383">
    <property type="entry name" value="trans_reg_C"/>
    <property type="match status" value="1"/>
</dbReference>
<dbReference type="SUPFAM" id="SSF82171">
    <property type="entry name" value="DPP6 N-terminal domain-like"/>
    <property type="match status" value="1"/>
</dbReference>
<evidence type="ECO:0000256" key="4">
    <source>
        <dbReference type="SAM" id="Phobius"/>
    </source>
</evidence>